<evidence type="ECO:0000256" key="1">
    <source>
        <dbReference type="SAM" id="MobiDB-lite"/>
    </source>
</evidence>
<keyword evidence="4" id="KW-1185">Reference proteome</keyword>
<dbReference type="Proteomes" id="UP000239430">
    <property type="component" value="Unassembled WGS sequence"/>
</dbReference>
<reference evidence="3 4" key="1">
    <citation type="submission" date="2018-03" db="EMBL/GenBank/DDBJ databases">
        <title>Genome sequence of Moorella stamsii DSM 26217.</title>
        <authorList>
            <person name="Poehlein A."/>
            <person name="Daniel R."/>
        </authorList>
    </citation>
    <scope>NUCLEOTIDE SEQUENCE [LARGE SCALE GENOMIC DNA]</scope>
    <source>
        <strain evidence="4">DSM 26217</strain>
    </source>
</reference>
<gene>
    <name evidence="3" type="ORF">MOST_03940</name>
</gene>
<dbReference type="SMART" id="SM00382">
    <property type="entry name" value="AAA"/>
    <property type="match status" value="1"/>
</dbReference>
<sequence>MDYTAAKRRMEEDIIKTDVIASKDADFLATHVPFKRLRYIPGGSLEDAGTDLTEEEIYQRLVVNRNNRHQFVIIRGPNGAGKSHLIRWLKVRLESDEAYFDPEKEMVLFIQRSDNTLRGTIRQLIDAGVIRDEEKIRRYRHLLEADEVLDEDRLKNLILHHFSYEVEHDENDTFFRHSVRKEIAIFLRNDLIMQYLMEEGGPITRICDKITYSGRNNSDNEVEPLFYAQDFLFVRDLLPHLRNNADRKASRFADRLFENEKENVPEKLARYLNTLIERVIMRCARYESGDLRQVFETLRKELAAQGKNLTLFIEDITAFTAIDKELITVLVTEHGGMNEGKGLCRISSFVGITNAYYEQFRDNFKDRVTAQIEVGENVFSDRDSLRELAAKYLNAIYQPYSAFTSWVAGGARPESLPVYEDNSLPAWESVNLATGQKLTLFPFTTNALEKLYGALSLKTPRNFLRWVIREHLSCFLDDPKSFPNVASIPTSLLVWKESTHAALIDNMDLPAEEKKRLSAYLCVWGDGTAYRVPARNGFLVGGLASEAFLYFGFPDLTVNDKLPNKAQPPDKPVPTITHGDAPGRKGPEPPATPPPVSSEPVDRVMAEYQDRIASIEEWANSGEPLRTYERLRNDLYDYLVTAINWQSEGVSYYIANRMLQRRLVAIEGQPRGEEDAIIKLERSPEGRMILIGLTRWRYVGKESWSFDDAPTYQYYLVNWTYKIKDRFIAALKSVGDTPAEKWPIFEWACTVEYYRLLLAGYITGREGSEELAQKLLTDQQRPPKVDGNGHSSRWNDLLKNMWSDSRYKENKEVIRHFYNTRLGRVTDVSDKFFLYTDYILSAIEKLQAMNWTFNELPKQPSSANALTLSLTLLNELMPRIRRVAEGEKEKARAAISRLCTFYGEEITASGIVHITEKMDIFLNRLSWAHIAYRSEYSTRVSTIRANAEAIAAAVASLQGLDDSMPVNILLLRFVSDPIKIIEEAADTAASIAAEAEQIYKYYNENLQRRRKEIPDTSSRAGAVKNQINTIKAQLNVLWGGDRAGGIAR</sequence>
<feature type="region of interest" description="Disordered" evidence="1">
    <location>
        <begin position="562"/>
        <end position="599"/>
    </location>
</feature>
<protein>
    <recommendedName>
        <fullName evidence="2">AAA+ ATPase domain-containing protein</fullName>
    </recommendedName>
</protein>
<name>A0A9X7J4V7_9FIRM</name>
<dbReference type="InterPro" id="IPR003593">
    <property type="entry name" value="AAA+_ATPase"/>
</dbReference>
<evidence type="ECO:0000313" key="4">
    <source>
        <dbReference type="Proteomes" id="UP000239430"/>
    </source>
</evidence>
<comment type="caution">
    <text evidence="3">The sequence shown here is derived from an EMBL/GenBank/DDBJ whole genome shotgun (WGS) entry which is preliminary data.</text>
</comment>
<feature type="domain" description="AAA+ ATPase" evidence="2">
    <location>
        <begin position="68"/>
        <end position="379"/>
    </location>
</feature>
<evidence type="ECO:0000313" key="3">
    <source>
        <dbReference type="EMBL" id="PRR76750.1"/>
    </source>
</evidence>
<evidence type="ECO:0000259" key="2">
    <source>
        <dbReference type="SMART" id="SM00382"/>
    </source>
</evidence>
<feature type="compositionally biased region" description="Pro residues" evidence="1">
    <location>
        <begin position="588"/>
        <end position="597"/>
    </location>
</feature>
<dbReference type="SUPFAM" id="SSF52540">
    <property type="entry name" value="P-loop containing nucleoside triphosphate hydrolases"/>
    <property type="match status" value="1"/>
</dbReference>
<dbReference type="EMBL" id="PVXL01000019">
    <property type="protein sequence ID" value="PRR76750.1"/>
    <property type="molecule type" value="Genomic_DNA"/>
</dbReference>
<accession>A0A9X7J4V7</accession>
<proteinExistence type="predicted"/>
<organism evidence="3 4">
    <name type="scientific">Neomoorella stamsii</name>
    <dbReference type="NCBI Taxonomy" id="1266720"/>
    <lineage>
        <taxon>Bacteria</taxon>
        <taxon>Bacillati</taxon>
        <taxon>Bacillota</taxon>
        <taxon>Clostridia</taxon>
        <taxon>Neomoorellales</taxon>
        <taxon>Neomoorellaceae</taxon>
        <taxon>Neomoorella</taxon>
    </lineage>
</organism>
<dbReference type="AlphaFoldDB" id="A0A9X7J4V7"/>
<dbReference type="RefSeq" id="WP_054935963.1">
    <property type="nucleotide sequence ID" value="NZ_PVXL01000019.1"/>
</dbReference>
<dbReference type="InterPro" id="IPR027417">
    <property type="entry name" value="P-loop_NTPase"/>
</dbReference>